<reference evidence="1 2" key="1">
    <citation type="submission" date="2014-04" db="EMBL/GenBank/DDBJ databases">
        <title>Evolutionary Origins and Diversification of the Mycorrhizal Mutualists.</title>
        <authorList>
            <consortium name="DOE Joint Genome Institute"/>
            <consortium name="Mycorrhizal Genomics Consortium"/>
            <person name="Kohler A."/>
            <person name="Kuo A."/>
            <person name="Nagy L.G."/>
            <person name="Floudas D."/>
            <person name="Copeland A."/>
            <person name="Barry K.W."/>
            <person name="Cichocki N."/>
            <person name="Veneault-Fourrey C."/>
            <person name="LaButti K."/>
            <person name="Lindquist E.A."/>
            <person name="Lipzen A."/>
            <person name="Lundell T."/>
            <person name="Morin E."/>
            <person name="Murat C."/>
            <person name="Riley R."/>
            <person name="Ohm R."/>
            <person name="Sun H."/>
            <person name="Tunlid A."/>
            <person name="Henrissat B."/>
            <person name="Grigoriev I.V."/>
            <person name="Hibbett D.S."/>
            <person name="Martin F."/>
        </authorList>
    </citation>
    <scope>NUCLEOTIDE SEQUENCE [LARGE SCALE GENOMIC DNA]</scope>
    <source>
        <strain evidence="1 2">Koide BX008</strain>
    </source>
</reference>
<accession>A0A0C2WXM8</accession>
<gene>
    <name evidence="1" type="ORF">M378DRAFT_850147</name>
</gene>
<dbReference type="EMBL" id="KN818282">
    <property type="protein sequence ID" value="KIL61576.1"/>
    <property type="molecule type" value="Genomic_DNA"/>
</dbReference>
<sequence>MRGATFIDEMMNLLLWPAGSLCTKERTMELLHNPCMSGIASLQLMRVWQWKLRTIHNHHLNLVQPGSSNTTCARLLLAFAVGHRVPFLTWFPKP</sequence>
<organism evidence="1 2">
    <name type="scientific">Amanita muscaria (strain Koide BX008)</name>
    <dbReference type="NCBI Taxonomy" id="946122"/>
    <lineage>
        <taxon>Eukaryota</taxon>
        <taxon>Fungi</taxon>
        <taxon>Dikarya</taxon>
        <taxon>Basidiomycota</taxon>
        <taxon>Agaricomycotina</taxon>
        <taxon>Agaricomycetes</taxon>
        <taxon>Agaricomycetidae</taxon>
        <taxon>Agaricales</taxon>
        <taxon>Pluteineae</taxon>
        <taxon>Amanitaceae</taxon>
        <taxon>Amanita</taxon>
    </lineage>
</organism>
<keyword evidence="2" id="KW-1185">Reference proteome</keyword>
<dbReference type="InParanoid" id="A0A0C2WXM8"/>
<dbReference type="HOGENOM" id="CLU_2385695_0_0_1"/>
<evidence type="ECO:0000313" key="2">
    <source>
        <dbReference type="Proteomes" id="UP000054549"/>
    </source>
</evidence>
<name>A0A0C2WXM8_AMAMK</name>
<protein>
    <submittedName>
        <fullName evidence="1">Uncharacterized protein</fullName>
    </submittedName>
</protein>
<dbReference type="AlphaFoldDB" id="A0A0C2WXM8"/>
<proteinExistence type="predicted"/>
<dbReference type="Proteomes" id="UP000054549">
    <property type="component" value="Unassembled WGS sequence"/>
</dbReference>
<evidence type="ECO:0000313" key="1">
    <source>
        <dbReference type="EMBL" id="KIL61576.1"/>
    </source>
</evidence>